<feature type="region of interest" description="Disordered" evidence="1">
    <location>
        <begin position="175"/>
        <end position="221"/>
    </location>
</feature>
<feature type="compositionally biased region" description="Polar residues" evidence="1">
    <location>
        <begin position="243"/>
        <end position="259"/>
    </location>
</feature>
<evidence type="ECO:0000313" key="3">
    <source>
        <dbReference type="EMBL" id="GJS88651.1"/>
    </source>
</evidence>
<comment type="caution">
    <text evidence="3">The sequence shown here is derived from an EMBL/GenBank/DDBJ whole genome shotgun (WGS) entry which is preliminary data.</text>
</comment>
<organism evidence="3 4">
    <name type="scientific">Tanacetum coccineum</name>
    <dbReference type="NCBI Taxonomy" id="301880"/>
    <lineage>
        <taxon>Eukaryota</taxon>
        <taxon>Viridiplantae</taxon>
        <taxon>Streptophyta</taxon>
        <taxon>Embryophyta</taxon>
        <taxon>Tracheophyta</taxon>
        <taxon>Spermatophyta</taxon>
        <taxon>Magnoliopsida</taxon>
        <taxon>eudicotyledons</taxon>
        <taxon>Gunneridae</taxon>
        <taxon>Pentapetalae</taxon>
        <taxon>asterids</taxon>
        <taxon>campanulids</taxon>
        <taxon>Asterales</taxon>
        <taxon>Asteraceae</taxon>
        <taxon>Asteroideae</taxon>
        <taxon>Anthemideae</taxon>
        <taxon>Anthemidinae</taxon>
        <taxon>Tanacetum</taxon>
    </lineage>
</organism>
<dbReference type="PANTHER" id="PTHR31286:SF99">
    <property type="entry name" value="DUF4283 DOMAIN-CONTAINING PROTEIN"/>
    <property type="match status" value="1"/>
</dbReference>
<proteinExistence type="predicted"/>
<dbReference type="PANTHER" id="PTHR31286">
    <property type="entry name" value="GLYCINE-RICH CELL WALL STRUCTURAL PROTEIN 1.8-LIKE"/>
    <property type="match status" value="1"/>
</dbReference>
<reference evidence="3" key="2">
    <citation type="submission" date="2022-01" db="EMBL/GenBank/DDBJ databases">
        <authorList>
            <person name="Yamashiro T."/>
            <person name="Shiraishi A."/>
            <person name="Satake H."/>
            <person name="Nakayama K."/>
        </authorList>
    </citation>
    <scope>NUCLEOTIDE SEQUENCE</scope>
</reference>
<evidence type="ECO:0000256" key="1">
    <source>
        <dbReference type="SAM" id="MobiDB-lite"/>
    </source>
</evidence>
<evidence type="ECO:0000313" key="4">
    <source>
        <dbReference type="Proteomes" id="UP001151760"/>
    </source>
</evidence>
<name>A0ABQ4ZH78_9ASTR</name>
<dbReference type="InterPro" id="IPR025558">
    <property type="entry name" value="DUF4283"/>
</dbReference>
<reference evidence="3" key="1">
    <citation type="journal article" date="2022" name="Int. J. Mol. Sci.">
        <title>Draft Genome of Tanacetum Coccineum: Genomic Comparison of Closely Related Tanacetum-Family Plants.</title>
        <authorList>
            <person name="Yamashiro T."/>
            <person name="Shiraishi A."/>
            <person name="Nakayama K."/>
            <person name="Satake H."/>
        </authorList>
    </citation>
    <scope>NUCLEOTIDE SEQUENCE</scope>
</reference>
<sequence length="301" mass="33687">MFSLSTGLFSFQFSSMDGLDAMFENGPWFIRNNPLILRKWHLDVNLLKEDVSTIPVLVKLHGVHVTAFSEDSLSAIASKLGTPIMLDPYTSDMCMQSWGWSSYARAMIELRADMELKDNIVVAMPKITRKGCYTCKIRVEYEWKPPRCASCKVFGHIPEECQKIIGAVETKNLKKTSQAPKGIPVGPKVGFKPHKEYRPISKKPTANSSGNKKKGVNHTNKFSDSNLFKVLNSVENDVEMGTNEGTSNLDNNWANSSNPLKKVEYPSDHDSKDEVVLVDNDMARSMASKWTGFGTQSLLEQ</sequence>
<accession>A0ABQ4ZH78</accession>
<dbReference type="EMBL" id="BQNB010011289">
    <property type="protein sequence ID" value="GJS88651.1"/>
    <property type="molecule type" value="Genomic_DNA"/>
</dbReference>
<keyword evidence="4" id="KW-1185">Reference proteome</keyword>
<feature type="region of interest" description="Disordered" evidence="1">
    <location>
        <begin position="239"/>
        <end position="271"/>
    </location>
</feature>
<feature type="domain" description="DUF4283" evidence="2">
    <location>
        <begin position="4"/>
        <end position="45"/>
    </location>
</feature>
<feature type="compositionally biased region" description="Basic and acidic residues" evidence="1">
    <location>
        <begin position="261"/>
        <end position="271"/>
    </location>
</feature>
<gene>
    <name evidence="3" type="ORF">Tco_0771287</name>
</gene>
<evidence type="ECO:0000259" key="2">
    <source>
        <dbReference type="Pfam" id="PF14111"/>
    </source>
</evidence>
<dbReference type="Pfam" id="PF14111">
    <property type="entry name" value="DUF4283"/>
    <property type="match status" value="1"/>
</dbReference>
<dbReference type="Proteomes" id="UP001151760">
    <property type="component" value="Unassembled WGS sequence"/>
</dbReference>
<protein>
    <submittedName>
        <fullName evidence="3">Retrotransposon protein, putative, ty1-copia subclass</fullName>
    </submittedName>
</protein>
<dbReference type="InterPro" id="IPR040256">
    <property type="entry name" value="At4g02000-like"/>
</dbReference>